<evidence type="ECO:0000256" key="3">
    <source>
        <dbReference type="ARBA" id="ARBA00023004"/>
    </source>
</evidence>
<organism evidence="10 11">
    <name type="scientific">Halodesulfovibrio spirochaetisodalis</name>
    <dbReference type="NCBI Taxonomy" id="1560234"/>
    <lineage>
        <taxon>Bacteria</taxon>
        <taxon>Pseudomonadati</taxon>
        <taxon>Thermodesulfobacteriota</taxon>
        <taxon>Desulfovibrionia</taxon>
        <taxon>Desulfovibrionales</taxon>
        <taxon>Desulfovibrionaceae</taxon>
        <taxon>Halodesulfovibrio</taxon>
    </lineage>
</organism>
<feature type="domain" description="HAMP" evidence="9">
    <location>
        <begin position="61"/>
        <end position="113"/>
    </location>
</feature>
<dbReference type="InterPro" id="IPR016131">
    <property type="entry name" value="Haemerythrin_Fe_BS"/>
</dbReference>
<dbReference type="PROSITE" id="PS00550">
    <property type="entry name" value="HEMERYTHRINS"/>
    <property type="match status" value="1"/>
</dbReference>
<dbReference type="GO" id="GO:0016020">
    <property type="term" value="C:membrane"/>
    <property type="evidence" value="ECO:0007669"/>
    <property type="project" value="InterPro"/>
</dbReference>
<sequence length="577" mass="62968">MTLQNRITVSVVFLFSTTLLLFLINNAFTVFQQSYWYIPIQGGLIVSALVAMIITIRNVHMYLITPLRSIHEYAAKIHNGDFNAKLNGTFNYELKELHDSITGVVDKFSFLISETQKKNDLINITEEQSKRAVSTAQAQEEKVQEMLSSMQDVANRAHSLSNKAFNAVHELSAQIEQVNAGVDVQHERMTETATAMEEMNCTVIEVAQNASNAANSASESKNNAETGADGVRRAVESIQQMEQRIFGLKETMGQLGAQANAISQIMVTISDIADQTNLLALNAAIEAARAGEAGRGFAVVADEVRKLAEKTMQATQEVGSAVSLIQTHAQQNVEAVDLAAHDISLSTEAATESGQFMEHIVTIVDETAIQVASIATASEEQSAASEEINRAVSDVTRVASETATGMSSAANAIVELSGLVEELDSMISSLAQGNIENAAASDGPLFIWSDDLSVGLDSIDEQHKVLISLINELHAAMKARRSNEDLLNVIDNLKNYTVTHFGYEEDLFAEHGYPDTPAHIEQHRKFVSEVVEFEAGVRSGKLTVTMDVMKFLKDWLTHHIKGTDKQYSGFLSQKGVN</sequence>
<keyword evidence="2" id="KW-0479">Metal-binding</keyword>
<dbReference type="InterPro" id="IPR012827">
    <property type="entry name" value="Hemerythrin_metal-bd"/>
</dbReference>
<name>A0A1B7XEN0_9BACT</name>
<proteinExistence type="inferred from homology"/>
<dbReference type="NCBIfam" id="NF033749">
    <property type="entry name" value="bact_hemeryth"/>
    <property type="match status" value="1"/>
</dbReference>
<dbReference type="EMBL" id="JXMS01000009">
    <property type="protein sequence ID" value="OBQ52638.1"/>
    <property type="molecule type" value="Genomic_DNA"/>
</dbReference>
<comment type="similarity">
    <text evidence="1">Belongs to the hemerythrin family.</text>
</comment>
<comment type="caution">
    <text evidence="10">The sequence shown here is derived from an EMBL/GenBank/DDBJ whole genome shotgun (WGS) entry which is preliminary data.</text>
</comment>
<protein>
    <submittedName>
        <fullName evidence="10">Chemotaxis protein</fullName>
    </submittedName>
</protein>
<evidence type="ECO:0000313" key="10">
    <source>
        <dbReference type="EMBL" id="OBQ52638.1"/>
    </source>
</evidence>
<evidence type="ECO:0000313" key="11">
    <source>
        <dbReference type="Proteomes" id="UP000091979"/>
    </source>
</evidence>
<keyword evidence="7" id="KW-0812">Transmembrane</keyword>
<dbReference type="SMART" id="SM00283">
    <property type="entry name" value="MA"/>
    <property type="match status" value="1"/>
</dbReference>
<dbReference type="Pfam" id="PF01814">
    <property type="entry name" value="Hemerythrin"/>
    <property type="match status" value="1"/>
</dbReference>
<evidence type="ECO:0000256" key="1">
    <source>
        <dbReference type="ARBA" id="ARBA00010587"/>
    </source>
</evidence>
<keyword evidence="7" id="KW-0472">Membrane</keyword>
<dbReference type="PATRIC" id="fig|1560234.3.peg.3293"/>
<comment type="similarity">
    <text evidence="5">Belongs to the methyl-accepting chemotaxis (MCP) protein family.</text>
</comment>
<dbReference type="InterPro" id="IPR012312">
    <property type="entry name" value="Hemerythrin-like"/>
</dbReference>
<dbReference type="PANTHER" id="PTHR32089">
    <property type="entry name" value="METHYL-ACCEPTING CHEMOTAXIS PROTEIN MCPB"/>
    <property type="match status" value="1"/>
</dbReference>
<evidence type="ECO:0000256" key="4">
    <source>
        <dbReference type="ARBA" id="ARBA00023224"/>
    </source>
</evidence>
<evidence type="ECO:0000259" key="9">
    <source>
        <dbReference type="PROSITE" id="PS50885"/>
    </source>
</evidence>
<gene>
    <name evidence="10" type="ORF">SP90_06595</name>
</gene>
<dbReference type="Gene3D" id="1.20.120.50">
    <property type="entry name" value="Hemerythrin-like"/>
    <property type="match status" value="1"/>
</dbReference>
<dbReference type="GO" id="GO:0007165">
    <property type="term" value="P:signal transduction"/>
    <property type="evidence" value="ECO:0007669"/>
    <property type="project" value="UniProtKB-KW"/>
</dbReference>
<dbReference type="InterPro" id="IPR035938">
    <property type="entry name" value="Hemerythrin-like_sf"/>
</dbReference>
<dbReference type="Pfam" id="PF00015">
    <property type="entry name" value="MCPsignal"/>
    <property type="match status" value="1"/>
</dbReference>
<dbReference type="SUPFAM" id="SSF47188">
    <property type="entry name" value="Hemerythrin-like"/>
    <property type="match status" value="1"/>
</dbReference>
<dbReference type="InterPro" id="IPR003660">
    <property type="entry name" value="HAMP_dom"/>
</dbReference>
<keyword evidence="3" id="KW-0408">Iron</keyword>
<keyword evidence="4 6" id="KW-0807">Transducer</keyword>
<dbReference type="InterPro" id="IPR004089">
    <property type="entry name" value="MCPsignal_dom"/>
</dbReference>
<dbReference type="Gene3D" id="1.10.287.950">
    <property type="entry name" value="Methyl-accepting chemotaxis protein"/>
    <property type="match status" value="1"/>
</dbReference>
<dbReference type="PANTHER" id="PTHR32089:SF112">
    <property type="entry name" value="LYSOZYME-LIKE PROTEIN-RELATED"/>
    <property type="match status" value="1"/>
</dbReference>
<evidence type="ECO:0000259" key="8">
    <source>
        <dbReference type="PROSITE" id="PS50111"/>
    </source>
</evidence>
<dbReference type="PROSITE" id="PS50885">
    <property type="entry name" value="HAMP"/>
    <property type="match status" value="1"/>
</dbReference>
<keyword evidence="7" id="KW-1133">Transmembrane helix</keyword>
<evidence type="ECO:0000256" key="7">
    <source>
        <dbReference type="SAM" id="Phobius"/>
    </source>
</evidence>
<reference evidence="10 11" key="1">
    <citation type="submission" date="2015-01" db="EMBL/GenBank/DDBJ databases">
        <title>Desulfovibrio sp. JC271 draft genome sequence.</title>
        <authorList>
            <person name="Shivani Y."/>
            <person name="Subhash Y."/>
            <person name="Sasikala C."/>
            <person name="Ramana C.V."/>
        </authorList>
    </citation>
    <scope>NUCLEOTIDE SEQUENCE [LARGE SCALE GENOMIC DNA]</scope>
    <source>
        <strain evidence="10 11">JC271</strain>
    </source>
</reference>
<dbReference type="AlphaFoldDB" id="A0A1B7XEN0"/>
<dbReference type="NCBIfam" id="TIGR02481">
    <property type="entry name" value="hemeryth_dom"/>
    <property type="match status" value="1"/>
</dbReference>
<accession>A0A1B7XEN0</accession>
<dbReference type="OrthoDB" id="9765238at2"/>
<evidence type="ECO:0000256" key="5">
    <source>
        <dbReference type="ARBA" id="ARBA00029447"/>
    </source>
</evidence>
<dbReference type="PROSITE" id="PS50111">
    <property type="entry name" value="CHEMOTAXIS_TRANSDUC_2"/>
    <property type="match status" value="1"/>
</dbReference>
<evidence type="ECO:0000256" key="6">
    <source>
        <dbReference type="PROSITE-ProRule" id="PRU00284"/>
    </source>
</evidence>
<feature type="domain" description="Methyl-accepting transducer" evidence="8">
    <location>
        <begin position="160"/>
        <end position="396"/>
    </location>
</feature>
<dbReference type="SUPFAM" id="SSF58104">
    <property type="entry name" value="Methyl-accepting chemotaxis protein (MCP) signaling domain"/>
    <property type="match status" value="1"/>
</dbReference>
<keyword evidence="11" id="KW-1185">Reference proteome</keyword>
<dbReference type="CDD" id="cd12107">
    <property type="entry name" value="Hemerythrin"/>
    <property type="match status" value="1"/>
</dbReference>
<feature type="transmembrane region" description="Helical" evidence="7">
    <location>
        <begin position="34"/>
        <end position="56"/>
    </location>
</feature>
<feature type="transmembrane region" description="Helical" evidence="7">
    <location>
        <begin position="7"/>
        <end position="28"/>
    </location>
</feature>
<dbReference type="Proteomes" id="UP000091979">
    <property type="component" value="Unassembled WGS sequence"/>
</dbReference>
<dbReference type="STRING" id="1560234.SP90_06595"/>
<dbReference type="GO" id="GO:0046872">
    <property type="term" value="F:metal ion binding"/>
    <property type="evidence" value="ECO:0007669"/>
    <property type="project" value="UniProtKB-KW"/>
</dbReference>
<dbReference type="RefSeq" id="WP_066853814.1">
    <property type="nucleotide sequence ID" value="NZ_JXMS01000009.1"/>
</dbReference>
<dbReference type="CDD" id="cd11386">
    <property type="entry name" value="MCP_signal"/>
    <property type="match status" value="1"/>
</dbReference>
<evidence type="ECO:0000256" key="2">
    <source>
        <dbReference type="ARBA" id="ARBA00022723"/>
    </source>
</evidence>